<dbReference type="InterPro" id="IPR036383">
    <property type="entry name" value="TSP1_rpt_sf"/>
</dbReference>
<accession>A0A9P0H2B8</accession>
<evidence type="ECO:0000313" key="3">
    <source>
        <dbReference type="Proteomes" id="UP001152798"/>
    </source>
</evidence>
<dbReference type="OrthoDB" id="5973910at2759"/>
<evidence type="ECO:0000256" key="1">
    <source>
        <dbReference type="ARBA" id="ARBA00023157"/>
    </source>
</evidence>
<dbReference type="PROSITE" id="PS50092">
    <property type="entry name" value="TSP1"/>
    <property type="match status" value="1"/>
</dbReference>
<evidence type="ECO:0000313" key="2">
    <source>
        <dbReference type="EMBL" id="CAH1390840.1"/>
    </source>
</evidence>
<dbReference type="FunFam" id="2.20.100.10:FF:000002">
    <property type="entry name" value="Unc-5 netrin receptor C"/>
    <property type="match status" value="1"/>
</dbReference>
<keyword evidence="3" id="KW-1185">Reference proteome</keyword>
<name>A0A9P0H2B8_NEZVI</name>
<dbReference type="Gene3D" id="2.20.100.10">
    <property type="entry name" value="Thrombospondin type-1 (TSP1) repeat"/>
    <property type="match status" value="1"/>
</dbReference>
<dbReference type="Pfam" id="PF00090">
    <property type="entry name" value="TSP_1"/>
    <property type="match status" value="1"/>
</dbReference>
<dbReference type="PANTHER" id="PTHR16311">
    <property type="entry name" value="THROMBOSPONDIN TYPE I DOMAIN-CONTAINING 1"/>
    <property type="match status" value="1"/>
</dbReference>
<dbReference type="AlphaFoldDB" id="A0A9P0H2B8"/>
<dbReference type="EMBL" id="OV725077">
    <property type="protein sequence ID" value="CAH1390840.1"/>
    <property type="molecule type" value="Genomic_DNA"/>
</dbReference>
<dbReference type="SMART" id="SM00209">
    <property type="entry name" value="TSP1"/>
    <property type="match status" value="1"/>
</dbReference>
<organism evidence="2 3">
    <name type="scientific">Nezara viridula</name>
    <name type="common">Southern green stink bug</name>
    <name type="synonym">Cimex viridulus</name>
    <dbReference type="NCBI Taxonomy" id="85310"/>
    <lineage>
        <taxon>Eukaryota</taxon>
        <taxon>Metazoa</taxon>
        <taxon>Ecdysozoa</taxon>
        <taxon>Arthropoda</taxon>
        <taxon>Hexapoda</taxon>
        <taxon>Insecta</taxon>
        <taxon>Pterygota</taxon>
        <taxon>Neoptera</taxon>
        <taxon>Paraneoptera</taxon>
        <taxon>Hemiptera</taxon>
        <taxon>Heteroptera</taxon>
        <taxon>Panheteroptera</taxon>
        <taxon>Pentatomomorpha</taxon>
        <taxon>Pentatomoidea</taxon>
        <taxon>Pentatomidae</taxon>
        <taxon>Pentatominae</taxon>
        <taxon>Nezara</taxon>
    </lineage>
</organism>
<protein>
    <submittedName>
        <fullName evidence="2">Uncharacterized protein</fullName>
    </submittedName>
</protein>
<gene>
    <name evidence="2" type="ORF">NEZAVI_LOCUS1969</name>
</gene>
<dbReference type="SUPFAM" id="SSF82895">
    <property type="entry name" value="TSP-1 type 1 repeat"/>
    <property type="match status" value="1"/>
</dbReference>
<dbReference type="InterPro" id="IPR038877">
    <property type="entry name" value="THSD1"/>
</dbReference>
<dbReference type="PANTHER" id="PTHR16311:SF3">
    <property type="entry name" value="THROMBOSPONDIN TYPE-1 DOMAIN-CONTAINING PROTEIN 1"/>
    <property type="match status" value="1"/>
</dbReference>
<reference evidence="2" key="1">
    <citation type="submission" date="2022-01" db="EMBL/GenBank/DDBJ databases">
        <authorList>
            <person name="King R."/>
        </authorList>
    </citation>
    <scope>NUCLEOTIDE SEQUENCE</scope>
</reference>
<sequence>MKLNRATIRPLLIKIPPTSARDCYGPKSVDGRWSAWSPWSACTADCKHHRRRSCTNPSPSNGGKFCYGKDSMTANCTGGLCGTGKEDEEGSQLTEAVLCPLNSDLRGNNHAPRSRRCLHLGEASGKRVEESIKTWETTGTEIYASTPDGRGVSEEDEDLMGSIPSRTHNQSNPPQCSPTIFKVPAGKLGYRGSCKEGSLQSFVLAEDREGDSFVLLQIK</sequence>
<dbReference type="GO" id="GO:0071944">
    <property type="term" value="C:cell periphery"/>
    <property type="evidence" value="ECO:0007669"/>
    <property type="project" value="TreeGrafter"/>
</dbReference>
<dbReference type="InterPro" id="IPR000884">
    <property type="entry name" value="TSP1_rpt"/>
</dbReference>
<proteinExistence type="predicted"/>
<keyword evidence="1" id="KW-1015">Disulfide bond</keyword>
<dbReference type="Proteomes" id="UP001152798">
    <property type="component" value="Chromosome 1"/>
</dbReference>